<gene>
    <name evidence="2" type="ORF">NSK_001871</name>
</gene>
<keyword evidence="3" id="KW-1185">Reference proteome</keyword>
<evidence type="ECO:0000313" key="3">
    <source>
        <dbReference type="Proteomes" id="UP000355283"/>
    </source>
</evidence>
<organism evidence="2 3">
    <name type="scientific">Nannochloropsis salina CCMP1776</name>
    <dbReference type="NCBI Taxonomy" id="1027361"/>
    <lineage>
        <taxon>Eukaryota</taxon>
        <taxon>Sar</taxon>
        <taxon>Stramenopiles</taxon>
        <taxon>Ochrophyta</taxon>
        <taxon>Eustigmatophyceae</taxon>
        <taxon>Eustigmatales</taxon>
        <taxon>Monodopsidaceae</taxon>
        <taxon>Microchloropsis</taxon>
        <taxon>Microchloropsis salina</taxon>
    </lineage>
</organism>
<dbReference type="AlphaFoldDB" id="A0A4D9D9T5"/>
<protein>
    <submittedName>
        <fullName evidence="2">Uncharacterized protein</fullName>
    </submittedName>
</protein>
<comment type="caution">
    <text evidence="2">The sequence shown here is derived from an EMBL/GenBank/DDBJ whole genome shotgun (WGS) entry which is preliminary data.</text>
</comment>
<accession>A0A4D9D9T5</accession>
<evidence type="ECO:0000313" key="2">
    <source>
        <dbReference type="EMBL" id="TFJ86783.1"/>
    </source>
</evidence>
<feature type="region of interest" description="Disordered" evidence="1">
    <location>
        <begin position="26"/>
        <end position="81"/>
    </location>
</feature>
<name>A0A4D9D9T5_9STRA</name>
<dbReference type="EMBL" id="SDOX01000007">
    <property type="protein sequence ID" value="TFJ86783.1"/>
    <property type="molecule type" value="Genomic_DNA"/>
</dbReference>
<evidence type="ECO:0000256" key="1">
    <source>
        <dbReference type="SAM" id="MobiDB-lite"/>
    </source>
</evidence>
<reference evidence="2 3" key="1">
    <citation type="submission" date="2019-01" db="EMBL/GenBank/DDBJ databases">
        <title>Nuclear Genome Assembly of the Microalgal Biofuel strain Nannochloropsis salina CCMP1776.</title>
        <authorList>
            <person name="Hovde B."/>
        </authorList>
    </citation>
    <scope>NUCLEOTIDE SEQUENCE [LARGE SCALE GENOMIC DNA]</scope>
    <source>
        <strain evidence="2 3">CCMP1776</strain>
    </source>
</reference>
<dbReference type="Proteomes" id="UP000355283">
    <property type="component" value="Unassembled WGS sequence"/>
</dbReference>
<sequence length="81" mass="8500">MNTIEELKEEKTCRKAGKAIWAGASGFEGAPRALSRGAMSPSRESPGGKGEVRGRVNVSAAPGTNEDVASGELARDAWVRK</sequence>
<proteinExistence type="predicted"/>